<dbReference type="EMBL" id="UOEN01000017">
    <property type="protein sequence ID" value="VAW11505.1"/>
    <property type="molecule type" value="Genomic_DNA"/>
</dbReference>
<sequence length="99" mass="11103">MNSIDTAIGHVTSGDNNIFEELGFSEQEATKLKIKAQLMCSISEWIKDKELKQEEASQVLHVTRPRVSDVMRGKSAKFTIDALIDMLEKTGKHVTLQVN</sequence>
<organism evidence="2">
    <name type="scientific">hydrothermal vent metagenome</name>
    <dbReference type="NCBI Taxonomy" id="652676"/>
    <lineage>
        <taxon>unclassified sequences</taxon>
        <taxon>metagenomes</taxon>
        <taxon>ecological metagenomes</taxon>
    </lineage>
</organism>
<dbReference type="SUPFAM" id="SSF47413">
    <property type="entry name" value="lambda repressor-like DNA-binding domains"/>
    <property type="match status" value="1"/>
</dbReference>
<reference evidence="2" key="1">
    <citation type="submission" date="2018-06" db="EMBL/GenBank/DDBJ databases">
        <authorList>
            <person name="Zhirakovskaya E."/>
        </authorList>
    </citation>
    <scope>NUCLEOTIDE SEQUENCE</scope>
</reference>
<dbReference type="Gene3D" id="1.10.260.40">
    <property type="entry name" value="lambda repressor-like DNA-binding domains"/>
    <property type="match status" value="1"/>
</dbReference>
<dbReference type="GO" id="GO:0003677">
    <property type="term" value="F:DNA binding"/>
    <property type="evidence" value="ECO:0007669"/>
    <property type="project" value="InterPro"/>
</dbReference>
<dbReference type="InterPro" id="IPR039554">
    <property type="entry name" value="HigA2-like_HTH"/>
</dbReference>
<dbReference type="AlphaFoldDB" id="A0A3B0SZL0"/>
<accession>A0A3B0SZL0</accession>
<gene>
    <name evidence="2" type="ORF">MNBD_BACTEROID05-683</name>
</gene>
<name>A0A3B0SZL0_9ZZZZ</name>
<proteinExistence type="predicted"/>
<protein>
    <recommendedName>
        <fullName evidence="1">HigA2-like helix-turn-helix domain-containing protein</fullName>
    </recommendedName>
</protein>
<evidence type="ECO:0000313" key="2">
    <source>
        <dbReference type="EMBL" id="VAW11505.1"/>
    </source>
</evidence>
<dbReference type="InterPro" id="IPR010982">
    <property type="entry name" value="Lambda_DNA-bd_dom_sf"/>
</dbReference>
<dbReference type="Pfam" id="PF13744">
    <property type="entry name" value="HTH_37"/>
    <property type="match status" value="1"/>
</dbReference>
<feature type="domain" description="HigA2-like helix-turn-helix" evidence="1">
    <location>
        <begin position="24"/>
        <end position="99"/>
    </location>
</feature>
<evidence type="ECO:0000259" key="1">
    <source>
        <dbReference type="Pfam" id="PF13744"/>
    </source>
</evidence>